<organism evidence="2 3">
    <name type="scientific">Fodinicola feengrottensis</name>
    <dbReference type="NCBI Taxonomy" id="435914"/>
    <lineage>
        <taxon>Bacteria</taxon>
        <taxon>Bacillati</taxon>
        <taxon>Actinomycetota</taxon>
        <taxon>Actinomycetes</taxon>
        <taxon>Mycobacteriales</taxon>
        <taxon>Fodinicola</taxon>
    </lineage>
</organism>
<reference evidence="2 3" key="1">
    <citation type="journal article" date="2019" name="Int. J. Syst. Evol. Microbiol.">
        <title>The Global Catalogue of Microorganisms (GCM) 10K type strain sequencing project: providing services to taxonomists for standard genome sequencing and annotation.</title>
        <authorList>
            <consortium name="The Broad Institute Genomics Platform"/>
            <consortium name="The Broad Institute Genome Sequencing Center for Infectious Disease"/>
            <person name="Wu L."/>
            <person name="Ma J."/>
        </authorList>
    </citation>
    <scope>NUCLEOTIDE SEQUENCE [LARGE SCALE GENOMIC DNA]</scope>
    <source>
        <strain evidence="2 3">JCM 14718</strain>
    </source>
</reference>
<name>A0ABN2J288_9ACTN</name>
<dbReference type="PROSITE" id="PS51318">
    <property type="entry name" value="TAT"/>
    <property type="match status" value="1"/>
</dbReference>
<accession>A0ABN2J288</accession>
<dbReference type="Proteomes" id="UP001500618">
    <property type="component" value="Unassembled WGS sequence"/>
</dbReference>
<feature type="chain" id="PRO_5046888412" evidence="1">
    <location>
        <begin position="35"/>
        <end position="222"/>
    </location>
</feature>
<keyword evidence="3" id="KW-1185">Reference proteome</keyword>
<evidence type="ECO:0000256" key="1">
    <source>
        <dbReference type="SAM" id="SignalP"/>
    </source>
</evidence>
<comment type="caution">
    <text evidence="2">The sequence shown here is derived from an EMBL/GenBank/DDBJ whole genome shotgun (WGS) entry which is preliminary data.</text>
</comment>
<dbReference type="InterPro" id="IPR006311">
    <property type="entry name" value="TAT_signal"/>
</dbReference>
<dbReference type="EMBL" id="BAAANY010000040">
    <property type="protein sequence ID" value="GAA1716198.1"/>
    <property type="molecule type" value="Genomic_DNA"/>
</dbReference>
<evidence type="ECO:0000313" key="2">
    <source>
        <dbReference type="EMBL" id="GAA1716198.1"/>
    </source>
</evidence>
<protein>
    <submittedName>
        <fullName evidence="2">Uncharacterized protein</fullName>
    </submittedName>
</protein>
<evidence type="ECO:0000313" key="3">
    <source>
        <dbReference type="Proteomes" id="UP001500618"/>
    </source>
</evidence>
<gene>
    <name evidence="2" type="ORF">GCM10009765_76170</name>
</gene>
<sequence>MHMEFTETAGRRRGLLLVAAAAAAAAAVSMIALSQDASATAMPQNAAAVNNVAPAVVPAVPALPAAPAAQVPGLSSVGKIVTGAAPAAVAPAAPAAGAHSVDMPPAAVTPCTGLDAAVAAFMQHFYAAHLEEGLGQQLGDLTNLDQYVKTHTVLIENMIKPSVGGSDAALGVFLQHVYAAHLETSPGQQVTDLSNLDQYVKTHTVLIENMLKPLSGSNVTSC</sequence>
<proteinExistence type="predicted"/>
<feature type="signal peptide" evidence="1">
    <location>
        <begin position="1"/>
        <end position="34"/>
    </location>
</feature>
<keyword evidence="1" id="KW-0732">Signal</keyword>